<dbReference type="eggNOG" id="COG2390">
    <property type="taxonomic scope" value="Bacteria"/>
</dbReference>
<dbReference type="GO" id="GO:0030246">
    <property type="term" value="F:carbohydrate binding"/>
    <property type="evidence" value="ECO:0007669"/>
    <property type="project" value="InterPro"/>
</dbReference>
<dbReference type="RefSeq" id="WP_016846934.1">
    <property type="nucleotide sequence ID" value="NZ_BJNL01000037.1"/>
</dbReference>
<dbReference type="InterPro" id="IPR036388">
    <property type="entry name" value="WH-like_DNA-bd_sf"/>
</dbReference>
<evidence type="ECO:0000313" key="8">
    <source>
        <dbReference type="EMBL" id="MEY9319524.1"/>
    </source>
</evidence>
<dbReference type="InterPro" id="IPR051054">
    <property type="entry name" value="SorC_transcr_regulators"/>
</dbReference>
<evidence type="ECO:0000256" key="1">
    <source>
        <dbReference type="ARBA" id="ARBA00010466"/>
    </source>
</evidence>
<evidence type="ECO:0000256" key="4">
    <source>
        <dbReference type="ARBA" id="ARBA00023163"/>
    </source>
</evidence>
<dbReference type="Proteomes" id="UP001565471">
    <property type="component" value="Unassembled WGS sequence"/>
</dbReference>
<protein>
    <submittedName>
        <fullName evidence="7">DNA-binding transcriptional regulator LsrR (DeoR family)</fullName>
    </submittedName>
</protein>
<feature type="domain" description="Sugar-binding" evidence="6">
    <location>
        <begin position="67"/>
        <end position="318"/>
    </location>
</feature>
<dbReference type="PANTHER" id="PTHR34294:SF1">
    <property type="entry name" value="TRANSCRIPTIONAL REGULATOR LSRR"/>
    <property type="match status" value="1"/>
</dbReference>
<keyword evidence="10" id="KW-1185">Reference proteome</keyword>
<dbReference type="AlphaFoldDB" id="A0A1E3EJW9"/>
<comment type="caution">
    <text evidence="7">The sequence shown here is derived from an EMBL/GenBank/DDBJ whole genome shotgun (WGS) entry which is preliminary data.</text>
</comment>
<proteinExistence type="inferred from homology"/>
<dbReference type="GO" id="GO:0003677">
    <property type="term" value="F:DNA binding"/>
    <property type="evidence" value="ECO:0007669"/>
    <property type="project" value="UniProtKB-KW"/>
</dbReference>
<reference evidence="7" key="1">
    <citation type="submission" date="2021-02" db="EMBL/GenBank/DDBJ databases">
        <title>Genomic Encyclopedia of Type Strains, Phase IV (KMG-V): Genome sequencing to study the core and pangenomes of soil and plant-associated prokaryotes.</title>
        <authorList>
            <person name="Whitman W."/>
        </authorList>
    </citation>
    <scope>NUCLEOTIDE SEQUENCE</scope>
    <source>
        <strain evidence="7">USDA 406</strain>
    </source>
</reference>
<keyword evidence="3 7" id="KW-0238">DNA-binding</keyword>
<dbReference type="Pfam" id="PF04198">
    <property type="entry name" value="Sugar-bind"/>
    <property type="match status" value="1"/>
</dbReference>
<name>A0A1E3EJW9_BRAEL</name>
<keyword evidence="2" id="KW-0805">Transcription regulation</keyword>
<dbReference type="EMBL" id="JAFICZ010000001">
    <property type="protein sequence ID" value="MBP1295138.1"/>
    <property type="molecule type" value="Genomic_DNA"/>
</dbReference>
<sequence>MAPPPDRLPVIDGEASLATRAAWLYFAAGLTQSEVADRLNIQSTKAHRLIARASREGMIRVFVEGPVAECVALENDLAQRFGLSLCRVAPDLGEGDLPLKALALEGASFLRQILERGQDKVIGFGHGRTLAAVVEQMPQTPARDAQFVSLLGGLTRKFAANPFDVIHKLAERTGAEAYLLPVPVFANSVADRAVLMQQFGIADVFALARKASLLFVGIGQVSRDGFLVSSGMIKPDEVVELKRVGACADLLGHFFSADGTVLDTDLSARATSMSMADLRKHRIVAIAGGPAKVTALRGVLRSGVLHGLIIDEATAKALATDKPETTSGKTRSKTRKDT</sequence>
<dbReference type="Gene3D" id="1.10.10.10">
    <property type="entry name" value="Winged helix-like DNA-binding domain superfamily/Winged helix DNA-binding domain"/>
    <property type="match status" value="1"/>
</dbReference>
<evidence type="ECO:0000313" key="9">
    <source>
        <dbReference type="Proteomes" id="UP000673383"/>
    </source>
</evidence>
<comment type="similarity">
    <text evidence="1">Belongs to the SorC transcriptional regulatory family.</text>
</comment>
<evidence type="ECO:0000256" key="3">
    <source>
        <dbReference type="ARBA" id="ARBA00023125"/>
    </source>
</evidence>
<dbReference type="PANTHER" id="PTHR34294">
    <property type="entry name" value="TRANSCRIPTIONAL REGULATOR-RELATED"/>
    <property type="match status" value="1"/>
</dbReference>
<dbReference type="SUPFAM" id="SSF100950">
    <property type="entry name" value="NagB/RpiA/CoA transferase-like"/>
    <property type="match status" value="1"/>
</dbReference>
<evidence type="ECO:0000259" key="6">
    <source>
        <dbReference type="Pfam" id="PF04198"/>
    </source>
</evidence>
<evidence type="ECO:0000256" key="2">
    <source>
        <dbReference type="ARBA" id="ARBA00023015"/>
    </source>
</evidence>
<organism evidence="7 9">
    <name type="scientific">Bradyrhizobium elkanii</name>
    <dbReference type="NCBI Taxonomy" id="29448"/>
    <lineage>
        <taxon>Bacteria</taxon>
        <taxon>Pseudomonadati</taxon>
        <taxon>Pseudomonadota</taxon>
        <taxon>Alphaproteobacteria</taxon>
        <taxon>Hyphomicrobiales</taxon>
        <taxon>Nitrobacteraceae</taxon>
        <taxon>Bradyrhizobium</taxon>
    </lineage>
</organism>
<feature type="region of interest" description="Disordered" evidence="5">
    <location>
        <begin position="319"/>
        <end position="338"/>
    </location>
</feature>
<dbReference type="EMBL" id="JBGBZA010000002">
    <property type="protein sequence ID" value="MEY9319524.1"/>
    <property type="molecule type" value="Genomic_DNA"/>
</dbReference>
<accession>A0A1E3EJW9</accession>
<evidence type="ECO:0000256" key="5">
    <source>
        <dbReference type="SAM" id="MobiDB-lite"/>
    </source>
</evidence>
<evidence type="ECO:0000313" key="10">
    <source>
        <dbReference type="Proteomes" id="UP001565471"/>
    </source>
</evidence>
<dbReference type="Gene3D" id="3.40.50.1360">
    <property type="match status" value="1"/>
</dbReference>
<gene>
    <name evidence="8" type="ORF">ABIF29_006323</name>
    <name evidence="7" type="ORF">JOH49_004891</name>
</gene>
<dbReference type="InterPro" id="IPR037171">
    <property type="entry name" value="NagB/RpiA_transferase-like"/>
</dbReference>
<dbReference type="GeneID" id="92952530"/>
<keyword evidence="4" id="KW-0804">Transcription</keyword>
<evidence type="ECO:0000313" key="7">
    <source>
        <dbReference type="EMBL" id="MBP1295138.1"/>
    </source>
</evidence>
<dbReference type="STRING" id="29448.QU41_31695"/>
<dbReference type="InterPro" id="IPR007324">
    <property type="entry name" value="Sugar-bd_dom_put"/>
</dbReference>
<reference evidence="8 10" key="2">
    <citation type="submission" date="2024-07" db="EMBL/GenBank/DDBJ databases">
        <title>Genomic Encyclopedia of Type Strains, Phase V (KMG-V): Genome sequencing to study the core and pangenomes of soil and plant-associated prokaryotes.</title>
        <authorList>
            <person name="Whitman W."/>
        </authorList>
    </citation>
    <scope>NUCLEOTIDE SEQUENCE [LARGE SCALE GENOMIC DNA]</scope>
    <source>
        <strain evidence="8 10">USDA 415</strain>
    </source>
</reference>
<dbReference type="Proteomes" id="UP000673383">
    <property type="component" value="Unassembled WGS sequence"/>
</dbReference>